<evidence type="ECO:0000256" key="1">
    <source>
        <dbReference type="SAM" id="MobiDB-lite"/>
    </source>
</evidence>
<dbReference type="GO" id="GO:0016887">
    <property type="term" value="F:ATP hydrolysis activity"/>
    <property type="evidence" value="ECO:0007669"/>
    <property type="project" value="InterPro"/>
</dbReference>
<feature type="region of interest" description="Disordered" evidence="1">
    <location>
        <begin position="327"/>
        <end position="360"/>
    </location>
</feature>
<dbReference type="InterPro" id="IPR003593">
    <property type="entry name" value="AAA+_ATPase"/>
</dbReference>
<feature type="domain" description="AAA+ ATPase" evidence="2">
    <location>
        <begin position="35"/>
        <end position="297"/>
    </location>
</feature>
<dbReference type="SUPFAM" id="SSF52540">
    <property type="entry name" value="P-loop containing nucleoside triphosphate hydrolases"/>
    <property type="match status" value="1"/>
</dbReference>
<dbReference type="Pfam" id="PF13401">
    <property type="entry name" value="AAA_22"/>
    <property type="match status" value="1"/>
</dbReference>
<feature type="compositionally biased region" description="Polar residues" evidence="1">
    <location>
        <begin position="343"/>
        <end position="353"/>
    </location>
</feature>
<comment type="caution">
    <text evidence="3">The sequence shown here is derived from an EMBL/GenBank/DDBJ whole genome shotgun (WGS) entry which is preliminary data.</text>
</comment>
<dbReference type="Proteomes" id="UP000652567">
    <property type="component" value="Unassembled WGS sequence"/>
</dbReference>
<reference evidence="3" key="1">
    <citation type="submission" date="2018-07" db="EMBL/GenBank/DDBJ databases">
        <title>Genome assembly of strain Ka43.</title>
        <authorList>
            <person name="Kukolya J."/>
            <person name="Nagy I."/>
            <person name="Horvath B."/>
            <person name="Toth A."/>
        </authorList>
    </citation>
    <scope>NUCLEOTIDE SEQUENCE</scope>
    <source>
        <strain evidence="3">KB43</strain>
    </source>
</reference>
<keyword evidence="4" id="KW-1185">Reference proteome</keyword>
<dbReference type="SMART" id="SM00382">
    <property type="entry name" value="AAA"/>
    <property type="match status" value="1"/>
</dbReference>
<dbReference type="EMBL" id="PRDL01000001">
    <property type="protein sequence ID" value="MBE8718558.1"/>
    <property type="molecule type" value="Genomic_DNA"/>
</dbReference>
<dbReference type="AlphaFoldDB" id="A0A928YWT4"/>
<dbReference type="InterPro" id="IPR049945">
    <property type="entry name" value="AAA_22"/>
</dbReference>
<accession>A0A928YWT4</accession>
<gene>
    <name evidence="3" type="ORF">C4F51_15350</name>
</gene>
<evidence type="ECO:0000259" key="2">
    <source>
        <dbReference type="SMART" id="SM00382"/>
    </source>
</evidence>
<proteinExistence type="predicted"/>
<organism evidence="3 4">
    <name type="scientific">Cellvibrio polysaccharolyticus</name>
    <dbReference type="NCBI Taxonomy" id="2082724"/>
    <lineage>
        <taxon>Bacteria</taxon>
        <taxon>Pseudomonadati</taxon>
        <taxon>Pseudomonadota</taxon>
        <taxon>Gammaproteobacteria</taxon>
        <taxon>Cellvibrionales</taxon>
        <taxon>Cellvibrionaceae</taxon>
        <taxon>Cellvibrio</taxon>
    </lineage>
</organism>
<dbReference type="GO" id="GO:0005524">
    <property type="term" value="F:ATP binding"/>
    <property type="evidence" value="ECO:0007669"/>
    <property type="project" value="UniProtKB-KW"/>
</dbReference>
<evidence type="ECO:0000313" key="3">
    <source>
        <dbReference type="EMBL" id="MBE8718558.1"/>
    </source>
</evidence>
<keyword evidence="3" id="KW-0547">Nucleotide-binding</keyword>
<protein>
    <submittedName>
        <fullName evidence="3">ATP-binding protein</fullName>
    </submittedName>
</protein>
<keyword evidence="3" id="KW-0067">ATP-binding</keyword>
<sequence>MSGSINSSMFDVAIPHRNWQCALADAFAVLSCASPGEVVCITGPSRAGKSLLIHRLIQMLFGESHFDESGLLPAVVVEAVNAGPHGGFSTKAFTQRLLESVKHPLFSMKGHDLEDLIAMQKMDRSTEATLRVALEHALIARQTKYLFIDEAQHVRYASKDAQASFAVMDSWKCLAQTTGLVLVLVGAYPILDIVKNSPHLLGRNHQVHFPRYHANREDIVAFGQLLQKYSEFLSLDESLTSLNDVAELMYEGSLGCIGLLKAWLKRTDAVASYHNVPVSEELLRSKRLTDMDLREISAEIRNGEKWLERTSLLERTGGVRQALAAGDGRIDSNNKNKGRPFQKNPTRQKSGNRTEVLPDV</sequence>
<dbReference type="RefSeq" id="WP_193911220.1">
    <property type="nucleotide sequence ID" value="NZ_PRDL01000001.1"/>
</dbReference>
<dbReference type="Gene3D" id="3.40.50.300">
    <property type="entry name" value="P-loop containing nucleotide triphosphate hydrolases"/>
    <property type="match status" value="1"/>
</dbReference>
<name>A0A928YWT4_9GAMM</name>
<dbReference type="InterPro" id="IPR027417">
    <property type="entry name" value="P-loop_NTPase"/>
</dbReference>
<evidence type="ECO:0000313" key="4">
    <source>
        <dbReference type="Proteomes" id="UP000652567"/>
    </source>
</evidence>